<proteinExistence type="predicted"/>
<accession>Q220G9</accession>
<reference evidence="2" key="1">
    <citation type="submission" date="2006-02" db="EMBL/GenBank/DDBJ databases">
        <title>Complete sequence of chromosome of Rhodoferax ferrireducens DSM 15236.</title>
        <authorList>
            <person name="Copeland A."/>
            <person name="Lucas S."/>
            <person name="Lapidus A."/>
            <person name="Barry K."/>
            <person name="Detter J.C."/>
            <person name="Glavina del Rio T."/>
            <person name="Hammon N."/>
            <person name="Israni S."/>
            <person name="Pitluck S."/>
            <person name="Brettin T."/>
            <person name="Bruce D."/>
            <person name="Han C."/>
            <person name="Tapia R."/>
            <person name="Gilna P."/>
            <person name="Kiss H."/>
            <person name="Schmutz J."/>
            <person name="Larimer F."/>
            <person name="Land M."/>
            <person name="Kyrpides N."/>
            <person name="Ivanova N."/>
            <person name="Richardson P."/>
        </authorList>
    </citation>
    <scope>NUCLEOTIDE SEQUENCE [LARGE SCALE GENOMIC DNA]</scope>
    <source>
        <strain evidence="2">ATCC BAA-621 / DSM 15236 / T118</strain>
    </source>
</reference>
<dbReference type="AlphaFoldDB" id="Q220G9"/>
<dbReference type="STRING" id="338969.Rfer_0834"/>
<name>Q220G9_ALBFT</name>
<gene>
    <name evidence="1" type="ordered locus">Rfer_0834</name>
</gene>
<keyword evidence="2" id="KW-1185">Reference proteome</keyword>
<dbReference type="HOGENOM" id="CLU_2397637_0_0_4"/>
<evidence type="ECO:0000313" key="2">
    <source>
        <dbReference type="Proteomes" id="UP000008332"/>
    </source>
</evidence>
<dbReference type="Proteomes" id="UP000008332">
    <property type="component" value="Chromosome"/>
</dbReference>
<dbReference type="KEGG" id="rfr:Rfer_0834"/>
<organism evidence="1 2">
    <name type="scientific">Albidiferax ferrireducens (strain ATCC BAA-621 / DSM 15236 / T118)</name>
    <name type="common">Rhodoferax ferrireducens</name>
    <dbReference type="NCBI Taxonomy" id="338969"/>
    <lineage>
        <taxon>Bacteria</taxon>
        <taxon>Pseudomonadati</taxon>
        <taxon>Pseudomonadota</taxon>
        <taxon>Betaproteobacteria</taxon>
        <taxon>Burkholderiales</taxon>
        <taxon>Comamonadaceae</taxon>
        <taxon>Rhodoferax</taxon>
    </lineage>
</organism>
<dbReference type="EMBL" id="CP000267">
    <property type="protein sequence ID" value="ABD68584.1"/>
    <property type="molecule type" value="Genomic_DNA"/>
</dbReference>
<evidence type="ECO:0000313" key="1">
    <source>
        <dbReference type="EMBL" id="ABD68584.1"/>
    </source>
</evidence>
<protein>
    <submittedName>
        <fullName evidence="1">Uncharacterized protein</fullName>
    </submittedName>
</protein>
<sequence>MIHPKKIAETERVDSMTLPHGRLDISQRPGHPESIQRLPGRNQLMRAEGANDCRTAMPIQDLLPRTNALQKMIACVGFFYSSNIRNSHFLLTY</sequence>